<protein>
    <recommendedName>
        <fullName evidence="1">ImpA N-terminal domain-containing protein</fullName>
    </recommendedName>
</protein>
<name>A0A147HC08_9BURK</name>
<dbReference type="Proteomes" id="UP000072741">
    <property type="component" value="Unassembled WGS sequence"/>
</dbReference>
<gene>
    <name evidence="2" type="ORF">NS331_01700</name>
</gene>
<evidence type="ECO:0000313" key="2">
    <source>
        <dbReference type="EMBL" id="KTT27528.1"/>
    </source>
</evidence>
<dbReference type="InterPro" id="IPR010657">
    <property type="entry name" value="ImpA_N"/>
</dbReference>
<evidence type="ECO:0000313" key="3">
    <source>
        <dbReference type="Proteomes" id="UP000072741"/>
    </source>
</evidence>
<accession>A0A147HC08</accession>
<keyword evidence="3" id="KW-1185">Reference proteome</keyword>
<evidence type="ECO:0000259" key="1">
    <source>
        <dbReference type="Pfam" id="PF06812"/>
    </source>
</evidence>
<dbReference type="Pfam" id="PF06812">
    <property type="entry name" value="ImpA_N"/>
    <property type="match status" value="1"/>
</dbReference>
<feature type="domain" description="ImpA N-terminal" evidence="1">
    <location>
        <begin position="9"/>
        <end position="131"/>
    </location>
</feature>
<reference evidence="2 3" key="1">
    <citation type="journal article" date="2016" name="Front. Microbiol.">
        <title>Genomic Resource of Rice Seed Associated Bacteria.</title>
        <authorList>
            <person name="Midha S."/>
            <person name="Bansal K."/>
            <person name="Sharma S."/>
            <person name="Kumar N."/>
            <person name="Patil P.P."/>
            <person name="Chaudhry V."/>
            <person name="Patil P.B."/>
        </authorList>
    </citation>
    <scope>NUCLEOTIDE SEQUENCE [LARGE SCALE GENOMIC DNA]</scope>
    <source>
        <strain evidence="2 3">NS331</strain>
    </source>
</reference>
<dbReference type="AlphaFoldDB" id="A0A147HC08"/>
<dbReference type="OrthoDB" id="9771118at2"/>
<dbReference type="PATRIC" id="fig|433924.3.peg.529"/>
<dbReference type="EMBL" id="LDSL01000012">
    <property type="protein sequence ID" value="KTT27528.1"/>
    <property type="molecule type" value="Genomic_DNA"/>
</dbReference>
<sequence>MHPPADWLLPISDTDPCGPNLEYDPEYAMLWTRLQPRGEAQYGRFVDVPEGPNWAEVERDCRRLLLRTKDLHLLVCLTRARTRLGQAGGLLQGLDMLVQALRAWPDAIHPQPTVDGESDPAVRANALAALADPEGLMGDVRDIAVDDGAGVRLRVRDVERAFAVPRPEDARTPESVRRQLAALRRAARGNPDAPVHQLTAAARHAQGVAQWCRTALGDHAPDLGPLLRLLGLFVPAAEELEALAPPEPPAPAAVAPAMAAAMPHGPVPVWTERPMLTREDALDAIRQAREWFELQEPSSPIPTLLRQAERMVGRRFSEVADWVPLELMRQWEAADDQPQGGRA</sequence>
<comment type="caution">
    <text evidence="2">The sequence shown here is derived from an EMBL/GenBank/DDBJ whole genome shotgun (WGS) entry which is preliminary data.</text>
</comment>
<dbReference type="InterPro" id="IPR017740">
    <property type="entry name" value="TssA-like"/>
</dbReference>
<dbReference type="PANTHER" id="PTHR37951">
    <property type="entry name" value="CYTOPLASMIC PROTEIN-RELATED"/>
    <property type="match status" value="1"/>
</dbReference>
<dbReference type="PANTHER" id="PTHR37951:SF1">
    <property type="entry name" value="TYPE VI SECRETION SYSTEM COMPONENT TSSA1"/>
    <property type="match status" value="1"/>
</dbReference>
<organism evidence="2 3">
    <name type="scientific">Pseudacidovorax intermedius</name>
    <dbReference type="NCBI Taxonomy" id="433924"/>
    <lineage>
        <taxon>Bacteria</taxon>
        <taxon>Pseudomonadati</taxon>
        <taxon>Pseudomonadota</taxon>
        <taxon>Betaproteobacteria</taxon>
        <taxon>Burkholderiales</taxon>
        <taxon>Comamonadaceae</taxon>
        <taxon>Pseudacidovorax</taxon>
    </lineage>
</organism>
<proteinExistence type="predicted"/>